<proteinExistence type="predicted"/>
<dbReference type="SMART" id="SM00448">
    <property type="entry name" value="REC"/>
    <property type="match status" value="1"/>
</dbReference>
<evidence type="ECO:0000256" key="9">
    <source>
        <dbReference type="ARBA" id="ARBA00022989"/>
    </source>
</evidence>
<gene>
    <name evidence="17" type="primary">barA_3</name>
    <name evidence="17" type="ORF">GAK31_02605</name>
</gene>
<dbReference type="InterPro" id="IPR003594">
    <property type="entry name" value="HATPase_dom"/>
</dbReference>
<evidence type="ECO:0000256" key="1">
    <source>
        <dbReference type="ARBA" id="ARBA00000085"/>
    </source>
</evidence>
<comment type="catalytic activity">
    <reaction evidence="1">
        <text>ATP + protein L-histidine = ADP + protein N-phospho-L-histidine.</text>
        <dbReference type="EC" id="2.7.13.3"/>
    </reaction>
</comment>
<accession>A0A7V8FGI4</accession>
<keyword evidence="4" id="KW-1003">Cell membrane</keyword>
<dbReference type="Proteomes" id="UP000487117">
    <property type="component" value="Unassembled WGS sequence"/>
</dbReference>
<keyword evidence="17" id="KW-0418">Kinase</keyword>
<dbReference type="PANTHER" id="PTHR45339">
    <property type="entry name" value="HYBRID SIGNAL TRANSDUCTION HISTIDINE KINASE J"/>
    <property type="match status" value="1"/>
</dbReference>
<dbReference type="EMBL" id="WNDS01000003">
    <property type="protein sequence ID" value="KAF1015117.1"/>
    <property type="molecule type" value="Genomic_DNA"/>
</dbReference>
<dbReference type="Pfam" id="PF01627">
    <property type="entry name" value="Hpt"/>
    <property type="match status" value="1"/>
</dbReference>
<keyword evidence="17" id="KW-0808">Transferase</keyword>
<evidence type="ECO:0000259" key="16">
    <source>
        <dbReference type="PROSITE" id="PS50894"/>
    </source>
</evidence>
<dbReference type="Gene3D" id="3.40.50.2300">
    <property type="match status" value="1"/>
</dbReference>
<dbReference type="Pfam" id="PF00072">
    <property type="entry name" value="Response_reg"/>
    <property type="match status" value="1"/>
</dbReference>
<dbReference type="Pfam" id="PF02518">
    <property type="entry name" value="HATPase_c"/>
    <property type="match status" value="1"/>
</dbReference>
<dbReference type="InterPro" id="IPR001789">
    <property type="entry name" value="Sig_transdc_resp-reg_receiver"/>
</dbReference>
<dbReference type="EC" id="2.7.13.3" evidence="3"/>
<keyword evidence="9" id="KW-1133">Transmembrane helix</keyword>
<dbReference type="SUPFAM" id="SSF55874">
    <property type="entry name" value="ATPase domain of HSP90 chaperone/DNA topoisomerase II/histidine kinase"/>
    <property type="match status" value="1"/>
</dbReference>
<evidence type="ECO:0000256" key="2">
    <source>
        <dbReference type="ARBA" id="ARBA00004651"/>
    </source>
</evidence>
<feature type="modified residue" description="Phosphohistidine" evidence="12">
    <location>
        <position position="665"/>
    </location>
</feature>
<keyword evidence="11" id="KW-0472">Membrane</keyword>
<comment type="subcellular location">
    <subcellularLocation>
        <location evidence="2">Cell membrane</location>
        <topology evidence="2">Multi-pass membrane protein</topology>
    </subcellularLocation>
</comment>
<dbReference type="PANTHER" id="PTHR45339:SF1">
    <property type="entry name" value="HYBRID SIGNAL TRANSDUCTION HISTIDINE KINASE J"/>
    <property type="match status" value="1"/>
</dbReference>
<evidence type="ECO:0000256" key="6">
    <source>
        <dbReference type="ARBA" id="ARBA00022692"/>
    </source>
</evidence>
<dbReference type="GO" id="GO:0005524">
    <property type="term" value="F:ATP binding"/>
    <property type="evidence" value="ECO:0007669"/>
    <property type="project" value="UniProtKB-KW"/>
</dbReference>
<dbReference type="CDD" id="cd16922">
    <property type="entry name" value="HATPase_EvgS-ArcB-TorS-like"/>
    <property type="match status" value="1"/>
</dbReference>
<dbReference type="CDD" id="cd17546">
    <property type="entry name" value="REC_hyHK_CKI1_RcsC-like"/>
    <property type="match status" value="1"/>
</dbReference>
<evidence type="ECO:0000313" key="17">
    <source>
        <dbReference type="EMBL" id="KAF1015117.1"/>
    </source>
</evidence>
<evidence type="ECO:0000259" key="14">
    <source>
        <dbReference type="PROSITE" id="PS50109"/>
    </source>
</evidence>
<dbReference type="InterPro" id="IPR005467">
    <property type="entry name" value="His_kinase_dom"/>
</dbReference>
<dbReference type="SUPFAM" id="SSF47226">
    <property type="entry name" value="Histidine-containing phosphotransfer domain, HPT domain"/>
    <property type="match status" value="1"/>
</dbReference>
<dbReference type="SUPFAM" id="SSF52172">
    <property type="entry name" value="CheY-like"/>
    <property type="match status" value="1"/>
</dbReference>
<dbReference type="InterPro" id="IPR008207">
    <property type="entry name" value="Sig_transdc_His_kin_Hpt_dom"/>
</dbReference>
<evidence type="ECO:0000256" key="11">
    <source>
        <dbReference type="ARBA" id="ARBA00023136"/>
    </source>
</evidence>
<name>A0A7V8FGI4_STEMA</name>
<dbReference type="AlphaFoldDB" id="A0A7V8FGI4"/>
<dbReference type="InterPro" id="IPR036097">
    <property type="entry name" value="HisK_dim/P_sf"/>
</dbReference>
<comment type="caution">
    <text evidence="17">The sequence shown here is derived from an EMBL/GenBank/DDBJ whole genome shotgun (WGS) entry which is preliminary data.</text>
</comment>
<dbReference type="SUPFAM" id="SSF47384">
    <property type="entry name" value="Homodimeric domain of signal transducing histidine kinase"/>
    <property type="match status" value="1"/>
</dbReference>
<keyword evidence="6" id="KW-0812">Transmembrane</keyword>
<dbReference type="PRINTS" id="PR00344">
    <property type="entry name" value="BCTRLSENSOR"/>
</dbReference>
<organism evidence="17 18">
    <name type="scientific">Stenotrophomonas maltophilia</name>
    <name type="common">Pseudomonas maltophilia</name>
    <name type="synonym">Xanthomonas maltophilia</name>
    <dbReference type="NCBI Taxonomy" id="40324"/>
    <lineage>
        <taxon>Bacteria</taxon>
        <taxon>Pseudomonadati</taxon>
        <taxon>Pseudomonadota</taxon>
        <taxon>Gammaproteobacteria</taxon>
        <taxon>Lysobacterales</taxon>
        <taxon>Lysobacteraceae</taxon>
        <taxon>Stenotrophomonas</taxon>
        <taxon>Stenotrophomonas maltophilia group</taxon>
    </lineage>
</organism>
<protein>
    <recommendedName>
        <fullName evidence="3">histidine kinase</fullName>
        <ecNumber evidence="3">2.7.13.3</ecNumber>
    </recommendedName>
</protein>
<dbReference type="InterPro" id="IPR004358">
    <property type="entry name" value="Sig_transdc_His_kin-like_C"/>
</dbReference>
<evidence type="ECO:0000256" key="5">
    <source>
        <dbReference type="ARBA" id="ARBA00022553"/>
    </source>
</evidence>
<keyword evidence="8" id="KW-0067">ATP-binding</keyword>
<dbReference type="Gene3D" id="3.30.565.10">
    <property type="entry name" value="Histidine kinase-like ATPase, C-terminal domain"/>
    <property type="match status" value="1"/>
</dbReference>
<dbReference type="InterPro" id="IPR036890">
    <property type="entry name" value="HATPase_C_sf"/>
</dbReference>
<evidence type="ECO:0000256" key="3">
    <source>
        <dbReference type="ARBA" id="ARBA00012438"/>
    </source>
</evidence>
<dbReference type="FunFam" id="3.30.565.10:FF:000010">
    <property type="entry name" value="Sensor histidine kinase RcsC"/>
    <property type="match status" value="1"/>
</dbReference>
<evidence type="ECO:0000256" key="4">
    <source>
        <dbReference type="ARBA" id="ARBA00022475"/>
    </source>
</evidence>
<dbReference type="CDD" id="cd00082">
    <property type="entry name" value="HisKA"/>
    <property type="match status" value="1"/>
</dbReference>
<evidence type="ECO:0000256" key="10">
    <source>
        <dbReference type="ARBA" id="ARBA00023012"/>
    </source>
</evidence>
<feature type="domain" description="HPt" evidence="16">
    <location>
        <begin position="626"/>
        <end position="723"/>
    </location>
</feature>
<feature type="domain" description="Response regulatory" evidence="15">
    <location>
        <begin position="461"/>
        <end position="580"/>
    </location>
</feature>
<dbReference type="SMART" id="SM00387">
    <property type="entry name" value="HATPase_c"/>
    <property type="match status" value="1"/>
</dbReference>
<dbReference type="Gene3D" id="1.10.287.130">
    <property type="match status" value="1"/>
</dbReference>
<keyword evidence="10" id="KW-0902">Two-component regulatory system</keyword>
<dbReference type="GO" id="GO:0000155">
    <property type="term" value="F:phosphorelay sensor kinase activity"/>
    <property type="evidence" value="ECO:0007669"/>
    <property type="project" value="InterPro"/>
</dbReference>
<evidence type="ECO:0000256" key="12">
    <source>
        <dbReference type="PROSITE-ProRule" id="PRU00110"/>
    </source>
</evidence>
<feature type="domain" description="Histidine kinase" evidence="14">
    <location>
        <begin position="89"/>
        <end position="310"/>
    </location>
</feature>
<dbReference type="InterPro" id="IPR011006">
    <property type="entry name" value="CheY-like_superfamily"/>
</dbReference>
<dbReference type="Pfam" id="PF00512">
    <property type="entry name" value="HisKA"/>
    <property type="match status" value="1"/>
</dbReference>
<dbReference type="InterPro" id="IPR036641">
    <property type="entry name" value="HPT_dom_sf"/>
</dbReference>
<dbReference type="PROSITE" id="PS50110">
    <property type="entry name" value="RESPONSE_REGULATORY"/>
    <property type="match status" value="1"/>
</dbReference>
<dbReference type="PROSITE" id="PS50894">
    <property type="entry name" value="HPT"/>
    <property type="match status" value="1"/>
</dbReference>
<evidence type="ECO:0000256" key="8">
    <source>
        <dbReference type="ARBA" id="ARBA00022840"/>
    </source>
</evidence>
<evidence type="ECO:0000259" key="15">
    <source>
        <dbReference type="PROSITE" id="PS50110"/>
    </source>
</evidence>
<reference evidence="18" key="1">
    <citation type="journal article" date="2020" name="MBio">
        <title>Horizontal gene transfer to a defensive symbiont with a reduced genome amongst a multipartite beetle microbiome.</title>
        <authorList>
            <person name="Waterworth S.C."/>
            <person name="Florez L.V."/>
            <person name="Rees E.R."/>
            <person name="Hertweck C."/>
            <person name="Kaltenpoth M."/>
            <person name="Kwan J.C."/>
        </authorList>
    </citation>
    <scope>NUCLEOTIDE SEQUENCE [LARGE SCALE GENOMIC DNA]</scope>
</reference>
<evidence type="ECO:0000256" key="7">
    <source>
        <dbReference type="ARBA" id="ARBA00022741"/>
    </source>
</evidence>
<dbReference type="PROSITE" id="PS50109">
    <property type="entry name" value="HIS_KIN"/>
    <property type="match status" value="1"/>
</dbReference>
<dbReference type="SMART" id="SM00388">
    <property type="entry name" value="HisKA"/>
    <property type="match status" value="1"/>
</dbReference>
<keyword evidence="7" id="KW-0547">Nucleotide-binding</keyword>
<dbReference type="Gene3D" id="1.20.120.160">
    <property type="entry name" value="HPT domain"/>
    <property type="match status" value="1"/>
</dbReference>
<dbReference type="InterPro" id="IPR003661">
    <property type="entry name" value="HisK_dim/P_dom"/>
</dbReference>
<keyword evidence="5 13" id="KW-0597">Phosphoprotein</keyword>
<dbReference type="GO" id="GO:0005886">
    <property type="term" value="C:plasma membrane"/>
    <property type="evidence" value="ECO:0007669"/>
    <property type="project" value="UniProtKB-SubCell"/>
</dbReference>
<evidence type="ECO:0000256" key="13">
    <source>
        <dbReference type="PROSITE-ProRule" id="PRU00169"/>
    </source>
</evidence>
<sequence length="729" mass="77574">MPLALWLGLSGLLLVALALAGWRLHVRGRQLADANRAAATMARERDALAAERDTLHRTTERQGQLEQQLLQAKQVAEAAALAKGEFLATMSHEIRTPLNGILPMLDLVARGPLRDDQRQLLATASSSSQQLLRIVDDILDYSRLEAQALELEITSFNLRDLLDGVVQLLQRAAEAKGLRLHLLLDPGVRLAVRGDPVRLRQVLDNLLANAIKFTAQGQVQLRVQRLGEGPAHHQLRIEISDTGIGIEPALQARLFQSFSQADASTTRVYGGTGLGLAICRRIIDLMRGQNGVQSTPGDGATFWFEIPLLKVPGDLAALPRLPGRLLMLSADAALAARVQRVAEHHNLQVQRMDLLPELLPQLRGTPAPGHGHLAWLLLDARQLPHGADSVHRALASREGEPLPVLWLHAAPSMALPGQPCWPDDGSDAALHALLAAPAARPRVAADAPSPPPAQWPSLGLRVLLAEDNAVNRAVAERLLAVLGCHVQIAPDGAQALAALHRGGIDVVLMDCQMPVLDGYAASRQWRAHEADAGLPRLPIIAITANAMAGDRERCLQAGMDDYLSKPIPIAGLHALLVRHAGSRHAPPLAAVPGIVPAPTPLQTCAPAPVKLPVLDHAVLQELHGTVGEATPRIIGLFLDDTPGLVQQLQQAALAQDNAQLGALAHSLKSASANVGAVALAAVARRIEDEARRPGAQLPAVAVALLVAEFARARVALAGAMARQPDHGSA</sequence>
<feature type="modified residue" description="4-aspartylphosphate" evidence="13">
    <location>
        <position position="510"/>
    </location>
</feature>
<evidence type="ECO:0000313" key="18">
    <source>
        <dbReference type="Proteomes" id="UP000487117"/>
    </source>
</evidence>